<proteinExistence type="predicted"/>
<comment type="caution">
    <text evidence="2">The sequence shown here is derived from an EMBL/GenBank/DDBJ whole genome shotgun (WGS) entry which is preliminary data.</text>
</comment>
<dbReference type="InterPro" id="IPR052709">
    <property type="entry name" value="Transposase-MT_Hybrid"/>
</dbReference>
<dbReference type="Proteomes" id="UP001148838">
    <property type="component" value="Unassembled WGS sequence"/>
</dbReference>
<evidence type="ECO:0000313" key="3">
    <source>
        <dbReference type="Proteomes" id="UP001148838"/>
    </source>
</evidence>
<accession>A0ABQ8SXS8</accession>
<protein>
    <recommendedName>
        <fullName evidence="4">Mariner Mos1 transposase</fullName>
    </recommendedName>
</protein>
<dbReference type="Gene3D" id="3.30.420.10">
    <property type="entry name" value="Ribonuclease H-like superfamily/Ribonuclease H"/>
    <property type="match status" value="1"/>
</dbReference>
<sequence>MEEVAGRSTTGLHKRRSLSAAAPSEQESRLTAHRKAKQCHHVSKVHVGTNSPAHRRYTPIRRYLLKGWVDRVHACTYRHLLLVLKRGDYMKWKLLYIVDLRRGLPIGADTFIPEGRTVSKKAYVAILRRLRDAVRRRRPNLWQGQNWVLLHDNTLAHRSFLVSEFLTQHKIHVHPQPPYSPADFYLFPKIKSLFKGQRIASAEKVKIHATRALREVTKDGLQKCFEKWYGRWQKCVTTQGAYFEGGVV</sequence>
<dbReference type="EMBL" id="JAJSOF020000019">
    <property type="protein sequence ID" value="KAJ4438634.1"/>
    <property type="molecule type" value="Genomic_DNA"/>
</dbReference>
<dbReference type="PANTHER" id="PTHR46060:SF1">
    <property type="entry name" value="MARINER MOS1 TRANSPOSASE-LIKE PROTEIN"/>
    <property type="match status" value="1"/>
</dbReference>
<reference evidence="2 3" key="1">
    <citation type="journal article" date="2022" name="Allergy">
        <title>Genome assembly and annotation of Periplaneta americana reveal a comprehensive cockroach allergen profile.</title>
        <authorList>
            <person name="Wang L."/>
            <person name="Xiong Q."/>
            <person name="Saelim N."/>
            <person name="Wang L."/>
            <person name="Nong W."/>
            <person name="Wan A.T."/>
            <person name="Shi M."/>
            <person name="Liu X."/>
            <person name="Cao Q."/>
            <person name="Hui J.H.L."/>
            <person name="Sookrung N."/>
            <person name="Leung T.F."/>
            <person name="Tungtrongchitr A."/>
            <person name="Tsui S.K.W."/>
        </authorList>
    </citation>
    <scope>NUCLEOTIDE SEQUENCE [LARGE SCALE GENOMIC DNA]</scope>
    <source>
        <strain evidence="2">PWHHKU_190912</strain>
    </source>
</reference>
<evidence type="ECO:0000256" key="1">
    <source>
        <dbReference type="SAM" id="MobiDB-lite"/>
    </source>
</evidence>
<gene>
    <name evidence="2" type="ORF">ANN_14581</name>
</gene>
<dbReference type="PANTHER" id="PTHR46060">
    <property type="entry name" value="MARINER MOS1 TRANSPOSASE-LIKE PROTEIN"/>
    <property type="match status" value="1"/>
</dbReference>
<evidence type="ECO:0008006" key="4">
    <source>
        <dbReference type="Google" id="ProtNLM"/>
    </source>
</evidence>
<name>A0ABQ8SXS8_PERAM</name>
<evidence type="ECO:0000313" key="2">
    <source>
        <dbReference type="EMBL" id="KAJ4438634.1"/>
    </source>
</evidence>
<organism evidence="2 3">
    <name type="scientific">Periplaneta americana</name>
    <name type="common">American cockroach</name>
    <name type="synonym">Blatta americana</name>
    <dbReference type="NCBI Taxonomy" id="6978"/>
    <lineage>
        <taxon>Eukaryota</taxon>
        <taxon>Metazoa</taxon>
        <taxon>Ecdysozoa</taxon>
        <taxon>Arthropoda</taxon>
        <taxon>Hexapoda</taxon>
        <taxon>Insecta</taxon>
        <taxon>Pterygota</taxon>
        <taxon>Neoptera</taxon>
        <taxon>Polyneoptera</taxon>
        <taxon>Dictyoptera</taxon>
        <taxon>Blattodea</taxon>
        <taxon>Blattoidea</taxon>
        <taxon>Blattidae</taxon>
        <taxon>Blattinae</taxon>
        <taxon>Periplaneta</taxon>
    </lineage>
</organism>
<keyword evidence="3" id="KW-1185">Reference proteome</keyword>
<dbReference type="InterPro" id="IPR036397">
    <property type="entry name" value="RNaseH_sf"/>
</dbReference>
<feature type="compositionally biased region" description="Basic residues" evidence="1">
    <location>
        <begin position="31"/>
        <end position="44"/>
    </location>
</feature>
<feature type="region of interest" description="Disordered" evidence="1">
    <location>
        <begin position="1"/>
        <end position="51"/>
    </location>
</feature>